<dbReference type="InterPro" id="IPR036052">
    <property type="entry name" value="TrpB-like_PALP_sf"/>
</dbReference>
<accession>A0A1V4IGG8</accession>
<comment type="similarity">
    <text evidence="4 12">Belongs to the TrpB family.</text>
</comment>
<comment type="caution">
    <text evidence="14">The sequence shown here is derived from an EMBL/GenBank/DDBJ whole genome shotgun (WGS) entry which is preliminary data.</text>
</comment>
<dbReference type="STRING" id="225345.CLCHR_37090"/>
<dbReference type="Gene3D" id="3.40.50.1100">
    <property type="match status" value="2"/>
</dbReference>
<dbReference type="PROSITE" id="PS00168">
    <property type="entry name" value="TRP_SYNTHASE_BETA"/>
    <property type="match status" value="1"/>
</dbReference>
<dbReference type="PANTHER" id="PTHR48077:SF3">
    <property type="entry name" value="TRYPTOPHAN SYNTHASE"/>
    <property type="match status" value="1"/>
</dbReference>
<dbReference type="EC" id="4.2.1.20" evidence="12"/>
<reference evidence="14 15" key="1">
    <citation type="submission" date="2017-03" db="EMBL/GenBank/DDBJ databases">
        <title>Genome sequence of Clostridium chromiireducens DSM 23318.</title>
        <authorList>
            <person name="Poehlein A."/>
            <person name="Daniel R."/>
        </authorList>
    </citation>
    <scope>NUCLEOTIDE SEQUENCE [LARGE SCALE GENOMIC DNA]</scope>
    <source>
        <strain evidence="14 15">DSM 23318</strain>
    </source>
</reference>
<evidence type="ECO:0000256" key="4">
    <source>
        <dbReference type="ARBA" id="ARBA00009982"/>
    </source>
</evidence>
<dbReference type="AlphaFoldDB" id="A0A1V4IGG8"/>
<dbReference type="GO" id="GO:0004834">
    <property type="term" value="F:tryptophan synthase activity"/>
    <property type="evidence" value="ECO:0007669"/>
    <property type="project" value="UniProtKB-UniRule"/>
</dbReference>
<dbReference type="GO" id="GO:0005737">
    <property type="term" value="C:cytoplasm"/>
    <property type="evidence" value="ECO:0007669"/>
    <property type="project" value="TreeGrafter"/>
</dbReference>
<comment type="pathway">
    <text evidence="3 12">Amino-acid biosynthesis; L-tryptophan biosynthesis; L-tryptophan from chorismate: step 5/5.</text>
</comment>
<evidence type="ECO:0000256" key="5">
    <source>
        <dbReference type="ARBA" id="ARBA00011270"/>
    </source>
</evidence>
<dbReference type="Proteomes" id="UP000191056">
    <property type="component" value="Unassembled WGS sequence"/>
</dbReference>
<dbReference type="FunFam" id="3.40.50.1100:FF:000004">
    <property type="entry name" value="Tryptophan synthase beta chain"/>
    <property type="match status" value="1"/>
</dbReference>
<comment type="catalytic activity">
    <reaction evidence="11 12">
        <text>(1S,2R)-1-C-(indol-3-yl)glycerol 3-phosphate + L-serine = D-glyceraldehyde 3-phosphate + L-tryptophan + H2O</text>
        <dbReference type="Rhea" id="RHEA:10532"/>
        <dbReference type="ChEBI" id="CHEBI:15377"/>
        <dbReference type="ChEBI" id="CHEBI:33384"/>
        <dbReference type="ChEBI" id="CHEBI:57912"/>
        <dbReference type="ChEBI" id="CHEBI:58866"/>
        <dbReference type="ChEBI" id="CHEBI:59776"/>
        <dbReference type="EC" id="4.2.1.20"/>
    </reaction>
</comment>
<dbReference type="NCBIfam" id="TIGR00263">
    <property type="entry name" value="trpB"/>
    <property type="match status" value="1"/>
</dbReference>
<evidence type="ECO:0000256" key="9">
    <source>
        <dbReference type="ARBA" id="ARBA00023141"/>
    </source>
</evidence>
<evidence type="ECO:0000259" key="13">
    <source>
        <dbReference type="Pfam" id="PF00291"/>
    </source>
</evidence>
<dbReference type="PIRSF" id="PIRSF001413">
    <property type="entry name" value="Trp_syn_beta"/>
    <property type="match status" value="1"/>
</dbReference>
<evidence type="ECO:0000256" key="10">
    <source>
        <dbReference type="ARBA" id="ARBA00023239"/>
    </source>
</evidence>
<evidence type="ECO:0000313" key="15">
    <source>
        <dbReference type="Proteomes" id="UP000191056"/>
    </source>
</evidence>
<keyword evidence="6 12" id="KW-0028">Amino-acid biosynthesis</keyword>
<feature type="domain" description="Tryptophan synthase beta chain-like PALP" evidence="13">
    <location>
        <begin position="57"/>
        <end position="383"/>
    </location>
</feature>
<dbReference type="PANTHER" id="PTHR48077">
    <property type="entry name" value="TRYPTOPHAN SYNTHASE-RELATED"/>
    <property type="match status" value="1"/>
</dbReference>
<comment type="cofactor">
    <cofactor evidence="1 12">
        <name>pyridoxal 5'-phosphate</name>
        <dbReference type="ChEBI" id="CHEBI:597326"/>
    </cofactor>
</comment>
<dbReference type="HAMAP" id="MF_00133">
    <property type="entry name" value="Trp_synth_beta"/>
    <property type="match status" value="1"/>
</dbReference>
<evidence type="ECO:0000256" key="7">
    <source>
        <dbReference type="ARBA" id="ARBA00022822"/>
    </source>
</evidence>
<protein>
    <recommendedName>
        <fullName evidence="12">Tryptophan synthase beta chain</fullName>
        <ecNumber evidence="12">4.2.1.20</ecNumber>
    </recommendedName>
</protein>
<proteinExistence type="inferred from homology"/>
<dbReference type="EMBL" id="MZGT01000060">
    <property type="protein sequence ID" value="OPJ59026.1"/>
    <property type="molecule type" value="Genomic_DNA"/>
</dbReference>
<evidence type="ECO:0000256" key="1">
    <source>
        <dbReference type="ARBA" id="ARBA00001933"/>
    </source>
</evidence>
<keyword evidence="7 12" id="KW-0822">Tryptophan biosynthesis</keyword>
<name>A0A1V4IGG8_9CLOT</name>
<dbReference type="InterPro" id="IPR006654">
    <property type="entry name" value="Trp_synth_beta"/>
</dbReference>
<dbReference type="InterPro" id="IPR001926">
    <property type="entry name" value="TrpB-like_PALP"/>
</dbReference>
<keyword evidence="8 12" id="KW-0663">Pyridoxal phosphate</keyword>
<evidence type="ECO:0000256" key="2">
    <source>
        <dbReference type="ARBA" id="ARBA00002786"/>
    </source>
</evidence>
<gene>
    <name evidence="14" type="primary">trpB_2</name>
    <name evidence="12" type="synonym">trpB</name>
    <name evidence="14" type="ORF">CLCHR_37090</name>
</gene>
<dbReference type="CDD" id="cd06446">
    <property type="entry name" value="Trp-synth_B"/>
    <property type="match status" value="1"/>
</dbReference>
<comment type="function">
    <text evidence="2 12">The beta subunit is responsible for the synthesis of L-tryptophan from indole and L-serine.</text>
</comment>
<dbReference type="InterPro" id="IPR023026">
    <property type="entry name" value="Trp_synth_beta/beta-like"/>
</dbReference>
<dbReference type="SUPFAM" id="SSF53686">
    <property type="entry name" value="Tryptophan synthase beta subunit-like PLP-dependent enzymes"/>
    <property type="match status" value="1"/>
</dbReference>
<organism evidence="14 15">
    <name type="scientific">Clostridium chromiireducens</name>
    <dbReference type="NCBI Taxonomy" id="225345"/>
    <lineage>
        <taxon>Bacteria</taxon>
        <taxon>Bacillati</taxon>
        <taxon>Bacillota</taxon>
        <taxon>Clostridia</taxon>
        <taxon>Eubacteriales</taxon>
        <taxon>Clostridiaceae</taxon>
        <taxon>Clostridium</taxon>
    </lineage>
</organism>
<dbReference type="UniPathway" id="UPA00035">
    <property type="reaction ID" value="UER00044"/>
</dbReference>
<evidence type="ECO:0000256" key="6">
    <source>
        <dbReference type="ARBA" id="ARBA00022605"/>
    </source>
</evidence>
<keyword evidence="9 12" id="KW-0057">Aromatic amino acid biosynthesis</keyword>
<keyword evidence="10 12" id="KW-0456">Lyase</keyword>
<evidence type="ECO:0000256" key="8">
    <source>
        <dbReference type="ARBA" id="ARBA00022898"/>
    </source>
</evidence>
<dbReference type="FunFam" id="3.40.50.1100:FF:000001">
    <property type="entry name" value="Tryptophan synthase beta chain"/>
    <property type="match status" value="1"/>
</dbReference>
<keyword evidence="15" id="KW-1185">Reference proteome</keyword>
<sequence length="416" mass="45685">MKFNPDEMSGFFGEFGGRYVDESLISELEKIEGFFKECVKEDAFWDEFYDLLKNFVGRPTPLLFAENTTKALGGANIYLKLECLANTGAHKINNAIGQALLAKKMGKTRIIAETGAGQHGIATACVCARLGLDCEIYMGEIDTERQRPNVFWMEMFGAKVIPVTSGTRTLTDAVDEAFRVWSTRTEDTYYLIGSALGPCPYPDMVREFQSIIGRETKKQFLEKNKVLPDILIACVGGGSNSIGFFSDFLDDMDVKLIGVEAGGRSNSYGDHAIRMTGTKGTVGAIQGYKSLFLQDSDGKLLPTHSISAGLDYAGIGPQLAYLGEIDRIQFTSAKDEAVINAVKFLAKHEGIIPALESSHALAEAIRLAPTLEKGTNIIVNVSGRGDKDIFITAKAIDEAKWFNFLEEELKRFKAEK</sequence>
<feature type="modified residue" description="N6-(pyridoxal phosphate)lysine" evidence="12">
    <location>
        <position position="91"/>
    </location>
</feature>
<comment type="subunit">
    <text evidence="5 12">Tetramer of two alpha and two beta chains.</text>
</comment>
<dbReference type="InterPro" id="IPR006653">
    <property type="entry name" value="Trp_synth_b_CS"/>
</dbReference>
<evidence type="ECO:0000256" key="11">
    <source>
        <dbReference type="ARBA" id="ARBA00049047"/>
    </source>
</evidence>
<evidence type="ECO:0000256" key="12">
    <source>
        <dbReference type="HAMAP-Rule" id="MF_00133"/>
    </source>
</evidence>
<evidence type="ECO:0000256" key="3">
    <source>
        <dbReference type="ARBA" id="ARBA00004733"/>
    </source>
</evidence>
<evidence type="ECO:0000313" key="14">
    <source>
        <dbReference type="EMBL" id="OPJ59026.1"/>
    </source>
</evidence>
<dbReference type="Pfam" id="PF00291">
    <property type="entry name" value="PALP"/>
    <property type="match status" value="1"/>
</dbReference>